<reference evidence="2 3" key="1">
    <citation type="submission" date="2019-11" db="EMBL/GenBank/DDBJ databases">
        <title>Whole genome sequence of Oryza granulata.</title>
        <authorList>
            <person name="Li W."/>
        </authorList>
    </citation>
    <scope>NUCLEOTIDE SEQUENCE [LARGE SCALE GENOMIC DNA]</scope>
    <source>
        <strain evidence="3">cv. Menghai</strain>
        <tissue evidence="2">Leaf</tissue>
    </source>
</reference>
<feature type="region of interest" description="Disordered" evidence="1">
    <location>
        <begin position="1"/>
        <end position="38"/>
    </location>
</feature>
<organism evidence="2 3">
    <name type="scientific">Oryza meyeriana var. granulata</name>
    <dbReference type="NCBI Taxonomy" id="110450"/>
    <lineage>
        <taxon>Eukaryota</taxon>
        <taxon>Viridiplantae</taxon>
        <taxon>Streptophyta</taxon>
        <taxon>Embryophyta</taxon>
        <taxon>Tracheophyta</taxon>
        <taxon>Spermatophyta</taxon>
        <taxon>Magnoliopsida</taxon>
        <taxon>Liliopsida</taxon>
        <taxon>Poales</taxon>
        <taxon>Poaceae</taxon>
        <taxon>BOP clade</taxon>
        <taxon>Oryzoideae</taxon>
        <taxon>Oryzeae</taxon>
        <taxon>Oryzinae</taxon>
        <taxon>Oryza</taxon>
        <taxon>Oryza meyeriana</taxon>
    </lineage>
</organism>
<evidence type="ECO:0000313" key="2">
    <source>
        <dbReference type="EMBL" id="KAF0901551.1"/>
    </source>
</evidence>
<dbReference type="AlphaFoldDB" id="A0A6G1CN97"/>
<gene>
    <name evidence="2" type="ORF">E2562_003529</name>
</gene>
<keyword evidence="3" id="KW-1185">Reference proteome</keyword>
<evidence type="ECO:0000256" key="1">
    <source>
        <dbReference type="SAM" id="MobiDB-lite"/>
    </source>
</evidence>
<protein>
    <submittedName>
        <fullName evidence="2">Uncharacterized protein</fullName>
    </submittedName>
</protein>
<comment type="caution">
    <text evidence="2">The sequence shown here is derived from an EMBL/GenBank/DDBJ whole genome shotgun (WGS) entry which is preliminary data.</text>
</comment>
<evidence type="ECO:0000313" key="3">
    <source>
        <dbReference type="Proteomes" id="UP000479710"/>
    </source>
</evidence>
<feature type="compositionally biased region" description="Basic and acidic residues" evidence="1">
    <location>
        <begin position="12"/>
        <end position="21"/>
    </location>
</feature>
<proteinExistence type="predicted"/>
<name>A0A6G1CN97_9ORYZ</name>
<sequence length="123" mass="13534">MWRGSMNPVSLDNRELWKDSTEGDLDGPPPPPPPEAATESVWCSRLYGAAAKEQHQPHGSLALLRRWWRWCAATSAMGGQGWCRGKGLEAEEAEVEEAMAAMALCSVCYRCCVREAEEIIVAA</sequence>
<dbReference type="EMBL" id="SPHZ02000008">
    <property type="protein sequence ID" value="KAF0901551.1"/>
    <property type="molecule type" value="Genomic_DNA"/>
</dbReference>
<dbReference type="Proteomes" id="UP000479710">
    <property type="component" value="Unassembled WGS sequence"/>
</dbReference>
<accession>A0A6G1CN97</accession>